<evidence type="ECO:0000259" key="1">
    <source>
        <dbReference type="Pfam" id="PF03364"/>
    </source>
</evidence>
<dbReference type="SUPFAM" id="SSF55961">
    <property type="entry name" value="Bet v1-like"/>
    <property type="match status" value="1"/>
</dbReference>
<dbReference type="Pfam" id="PF03364">
    <property type="entry name" value="Polyketide_cyc"/>
    <property type="match status" value="1"/>
</dbReference>
<name>A0A3E0W6E4_9MICO</name>
<dbReference type="Gene3D" id="3.30.530.20">
    <property type="match status" value="1"/>
</dbReference>
<reference evidence="2 3" key="1">
    <citation type="submission" date="2017-04" db="EMBL/GenBank/DDBJ databases">
        <title>Comparative genome analysis of Subtercola boreus.</title>
        <authorList>
            <person name="Cho Y.-J."/>
            <person name="Cho A."/>
            <person name="Kim O.-S."/>
            <person name="Lee J.-I."/>
        </authorList>
    </citation>
    <scope>NUCLEOTIDE SEQUENCE [LARGE SCALE GENOMIC DNA]</scope>
    <source>
        <strain evidence="2 3">P28004</strain>
    </source>
</reference>
<dbReference type="InterPro" id="IPR005031">
    <property type="entry name" value="COQ10_START"/>
</dbReference>
<dbReference type="EMBL" id="NBXE01000035">
    <property type="protein sequence ID" value="RFA24962.1"/>
    <property type="molecule type" value="Genomic_DNA"/>
</dbReference>
<protein>
    <recommendedName>
        <fullName evidence="1">Coenzyme Q-binding protein COQ10 START domain-containing protein</fullName>
    </recommendedName>
</protein>
<evidence type="ECO:0000313" key="3">
    <source>
        <dbReference type="Proteomes" id="UP000257080"/>
    </source>
</evidence>
<dbReference type="AlphaFoldDB" id="A0A3E0W6E4"/>
<sequence length="150" mass="16847">MSVKRIDHRVDLAIGHEEAFHAWTDFAQFPAFMGAVTRVTVTDALHSVWELRVAGLDWEYDALITANDPGRMLEWITTSGEVSLAGRAVFDPLTETSSRLLMRIEWTPRGPLEHLASMFGGDSLIVRRELSAFRAHVEVAVRDGLPHPLR</sequence>
<proteinExistence type="predicted"/>
<comment type="caution">
    <text evidence="2">The sequence shown here is derived from an EMBL/GenBank/DDBJ whole genome shotgun (WGS) entry which is preliminary data.</text>
</comment>
<accession>A0A3E0W6E4</accession>
<organism evidence="2 3">
    <name type="scientific">Subtercola boreus</name>
    <dbReference type="NCBI Taxonomy" id="120213"/>
    <lineage>
        <taxon>Bacteria</taxon>
        <taxon>Bacillati</taxon>
        <taxon>Actinomycetota</taxon>
        <taxon>Actinomycetes</taxon>
        <taxon>Micrococcales</taxon>
        <taxon>Microbacteriaceae</taxon>
        <taxon>Subtercola</taxon>
    </lineage>
</organism>
<feature type="domain" description="Coenzyme Q-binding protein COQ10 START" evidence="1">
    <location>
        <begin position="17"/>
        <end position="116"/>
    </location>
</feature>
<dbReference type="RefSeq" id="WP_172583002.1">
    <property type="nucleotide sequence ID" value="NZ_NBXD01000030.1"/>
</dbReference>
<dbReference type="Proteomes" id="UP000257080">
    <property type="component" value="Unassembled WGS sequence"/>
</dbReference>
<dbReference type="InterPro" id="IPR023393">
    <property type="entry name" value="START-like_dom_sf"/>
</dbReference>
<evidence type="ECO:0000313" key="2">
    <source>
        <dbReference type="EMBL" id="RFA24962.1"/>
    </source>
</evidence>
<gene>
    <name evidence="2" type="ORF">B7R25_15505</name>
</gene>